<dbReference type="EMBL" id="KZ679689">
    <property type="protein sequence ID" value="PTB50281.1"/>
    <property type="molecule type" value="Genomic_DNA"/>
</dbReference>
<organism evidence="2 3">
    <name type="scientific">Trichoderma harzianum CBS 226.95</name>
    <dbReference type="NCBI Taxonomy" id="983964"/>
    <lineage>
        <taxon>Eukaryota</taxon>
        <taxon>Fungi</taxon>
        <taxon>Dikarya</taxon>
        <taxon>Ascomycota</taxon>
        <taxon>Pezizomycotina</taxon>
        <taxon>Sordariomycetes</taxon>
        <taxon>Hypocreomycetidae</taxon>
        <taxon>Hypocreales</taxon>
        <taxon>Hypocreaceae</taxon>
        <taxon>Trichoderma</taxon>
    </lineage>
</organism>
<dbReference type="AlphaFoldDB" id="A0A2T3ZZN9"/>
<keyword evidence="1" id="KW-0732">Signal</keyword>
<sequence length="98" mass="10944">MTSRRVRLSFSLLLGPWTARGDESVLNSIAEEGLALDRRAQIALLQLRKICPVSPYLDEWRRQCDQEEAAAAVGLGQHDLERYFARDGGFGLAMPAEL</sequence>
<reference evidence="2 3" key="1">
    <citation type="submission" date="2016-07" db="EMBL/GenBank/DDBJ databases">
        <title>Multiple horizontal gene transfer events from other fungi enriched the ability of initially mycotrophic Trichoderma (Ascomycota) to feed on dead plant biomass.</title>
        <authorList>
            <consortium name="DOE Joint Genome Institute"/>
            <person name="Aerts A."/>
            <person name="Atanasova L."/>
            <person name="Chenthamara K."/>
            <person name="Zhang J."/>
            <person name="Grujic M."/>
            <person name="Henrissat B."/>
            <person name="Kuo A."/>
            <person name="Salamov A."/>
            <person name="Lipzen A."/>
            <person name="Labutti K."/>
            <person name="Barry K."/>
            <person name="Miao Y."/>
            <person name="Rahimi M.J."/>
            <person name="Shen Q."/>
            <person name="Grigoriev I.V."/>
            <person name="Kubicek C.P."/>
            <person name="Druzhinina I.S."/>
        </authorList>
    </citation>
    <scope>NUCLEOTIDE SEQUENCE [LARGE SCALE GENOMIC DNA]</scope>
    <source>
        <strain evidence="2 3">CBS 226.95</strain>
    </source>
</reference>
<evidence type="ECO:0000313" key="3">
    <source>
        <dbReference type="Proteomes" id="UP000241690"/>
    </source>
</evidence>
<protein>
    <submittedName>
        <fullName evidence="2">Uncharacterized protein</fullName>
    </submittedName>
</protein>
<evidence type="ECO:0000313" key="2">
    <source>
        <dbReference type="EMBL" id="PTB50281.1"/>
    </source>
</evidence>
<dbReference type="RefSeq" id="XP_024769958.1">
    <property type="nucleotide sequence ID" value="XM_024919844.1"/>
</dbReference>
<dbReference type="Proteomes" id="UP000241690">
    <property type="component" value="Unassembled WGS sequence"/>
</dbReference>
<evidence type="ECO:0000256" key="1">
    <source>
        <dbReference type="SAM" id="SignalP"/>
    </source>
</evidence>
<feature type="signal peptide" evidence="1">
    <location>
        <begin position="1"/>
        <end position="21"/>
    </location>
</feature>
<dbReference type="GeneID" id="36628413"/>
<feature type="non-terminal residue" evidence="2">
    <location>
        <position position="98"/>
    </location>
</feature>
<accession>A0A2T3ZZN9</accession>
<name>A0A2T3ZZN9_TRIHA</name>
<gene>
    <name evidence="2" type="ORF">M431DRAFT_512485</name>
</gene>
<keyword evidence="3" id="KW-1185">Reference proteome</keyword>
<proteinExistence type="predicted"/>
<feature type="chain" id="PRO_5015730600" evidence="1">
    <location>
        <begin position="22"/>
        <end position="98"/>
    </location>
</feature>